<sequence>HTLFKLPKEKRAAWLLERRDEIIGKLKLNRDFSKPWFGWKKDECQEGAPRHELRGDRLPYGPAHVCRRFASVNGGGHKPSLLQSYTSLNDPLPFVKSFLKEYTPSPPSSLRPRVDRDGVRIILEAMSKTTVLS</sequence>
<dbReference type="Pfam" id="PF08354">
    <property type="entry name" value="Fas1-AflB-like_hel"/>
    <property type="match status" value="1"/>
</dbReference>
<evidence type="ECO:0000313" key="2">
    <source>
        <dbReference type="EMBL" id="GAT43092.1"/>
    </source>
</evidence>
<reference evidence="2" key="1">
    <citation type="submission" date="2014-09" db="EMBL/GenBank/DDBJ databases">
        <title>Genome sequence of the luminous mushroom Mycena chlorophos for searching fungal bioluminescence genes.</title>
        <authorList>
            <person name="Tanaka Y."/>
            <person name="Kasuga D."/>
            <person name="Oba Y."/>
            <person name="Hase S."/>
            <person name="Sato K."/>
            <person name="Oba Y."/>
            <person name="Sakakibara Y."/>
        </authorList>
    </citation>
    <scope>NUCLEOTIDE SEQUENCE</scope>
</reference>
<name>A0ABQ0KWP0_MYCCL</name>
<evidence type="ECO:0000313" key="3">
    <source>
        <dbReference type="Proteomes" id="UP000815677"/>
    </source>
</evidence>
<protein>
    <submittedName>
        <fullName evidence="2">Fatty acid synthase</fullName>
    </submittedName>
</protein>
<organism evidence="2 3">
    <name type="scientific">Mycena chlorophos</name>
    <name type="common">Agaric fungus</name>
    <name type="synonym">Agaricus chlorophos</name>
    <dbReference type="NCBI Taxonomy" id="658473"/>
    <lineage>
        <taxon>Eukaryota</taxon>
        <taxon>Fungi</taxon>
        <taxon>Dikarya</taxon>
        <taxon>Basidiomycota</taxon>
        <taxon>Agaricomycotina</taxon>
        <taxon>Agaricomycetes</taxon>
        <taxon>Agaricomycetidae</taxon>
        <taxon>Agaricales</taxon>
        <taxon>Marasmiineae</taxon>
        <taxon>Mycenaceae</taxon>
        <taxon>Mycena</taxon>
    </lineage>
</organism>
<dbReference type="EMBL" id="DF838579">
    <property type="protein sequence ID" value="GAT43092.1"/>
    <property type="molecule type" value="Genomic_DNA"/>
</dbReference>
<accession>A0ABQ0KWP0</accession>
<feature type="domain" description="Fatty acid synthase beta subunit AflB /Fas1-like central" evidence="1">
    <location>
        <begin position="2"/>
        <end position="42"/>
    </location>
</feature>
<dbReference type="InterPro" id="IPR013565">
    <property type="entry name" value="Fas1/AflB-like_central"/>
</dbReference>
<feature type="non-terminal residue" evidence="2">
    <location>
        <position position="1"/>
    </location>
</feature>
<proteinExistence type="predicted"/>
<keyword evidence="3" id="KW-1185">Reference proteome</keyword>
<gene>
    <name evidence="2" type="ORF">MCHLO_00785</name>
</gene>
<evidence type="ECO:0000259" key="1">
    <source>
        <dbReference type="Pfam" id="PF08354"/>
    </source>
</evidence>
<dbReference type="Proteomes" id="UP000815677">
    <property type="component" value="Unassembled WGS sequence"/>
</dbReference>